<keyword evidence="4" id="KW-1185">Reference proteome</keyword>
<reference evidence="3 4" key="1">
    <citation type="journal article" date="2010" name="Nature">
        <title>The Ectocarpus genome and the independent evolution of multicellularity in brown algae.</title>
        <authorList>
            <person name="Cock J.M."/>
            <person name="Sterck L."/>
            <person name="Rouze P."/>
            <person name="Scornet D."/>
            <person name="Allen A.E."/>
            <person name="Amoutzias G."/>
            <person name="Anthouard V."/>
            <person name="Artiguenave F."/>
            <person name="Aury J.M."/>
            <person name="Badger J.H."/>
            <person name="Beszteri B."/>
            <person name="Billiau K."/>
            <person name="Bonnet E."/>
            <person name="Bothwell J.H."/>
            <person name="Bowler C."/>
            <person name="Boyen C."/>
            <person name="Brownlee C."/>
            <person name="Carrano C.J."/>
            <person name="Charrier B."/>
            <person name="Cho G.Y."/>
            <person name="Coelho S.M."/>
            <person name="Collen J."/>
            <person name="Corre E."/>
            <person name="Da Silva C."/>
            <person name="Delage L."/>
            <person name="Delaroque N."/>
            <person name="Dittami S.M."/>
            <person name="Doulbeau S."/>
            <person name="Elias M."/>
            <person name="Farnham G."/>
            <person name="Gachon C.M."/>
            <person name="Gschloessl B."/>
            <person name="Heesch S."/>
            <person name="Jabbari K."/>
            <person name="Jubin C."/>
            <person name="Kawai H."/>
            <person name="Kimura K."/>
            <person name="Kloareg B."/>
            <person name="Kupper F.C."/>
            <person name="Lang D."/>
            <person name="Le Bail A."/>
            <person name="Leblanc C."/>
            <person name="Lerouge P."/>
            <person name="Lohr M."/>
            <person name="Lopez P.J."/>
            <person name="Martens C."/>
            <person name="Maumus F."/>
            <person name="Michel G."/>
            <person name="Miranda-Saavedra D."/>
            <person name="Morales J."/>
            <person name="Moreau H."/>
            <person name="Motomura T."/>
            <person name="Nagasato C."/>
            <person name="Napoli C.A."/>
            <person name="Nelson D.R."/>
            <person name="Nyvall-Collen P."/>
            <person name="Peters A.F."/>
            <person name="Pommier C."/>
            <person name="Potin P."/>
            <person name="Poulain J."/>
            <person name="Quesneville H."/>
            <person name="Read B."/>
            <person name="Rensing S.A."/>
            <person name="Ritter A."/>
            <person name="Rousvoal S."/>
            <person name="Samanta M."/>
            <person name="Samson G."/>
            <person name="Schroeder D.C."/>
            <person name="Segurens B."/>
            <person name="Strittmatter M."/>
            <person name="Tonon T."/>
            <person name="Tregear J.W."/>
            <person name="Valentin K."/>
            <person name="von Dassow P."/>
            <person name="Yamagishi T."/>
            <person name="Van de Peer Y."/>
            <person name="Wincker P."/>
        </authorList>
    </citation>
    <scope>NUCLEOTIDE SEQUENCE [LARGE SCALE GENOMIC DNA]</scope>
    <source>
        <strain evidence="4">Ec32 / CCAP1310/4</strain>
    </source>
</reference>
<dbReference type="Proteomes" id="UP000002630">
    <property type="component" value="Linkage Group LG12"/>
</dbReference>
<feature type="compositionally biased region" description="Low complexity" evidence="2">
    <location>
        <begin position="883"/>
        <end position="894"/>
    </location>
</feature>
<feature type="region of interest" description="Disordered" evidence="2">
    <location>
        <begin position="663"/>
        <end position="685"/>
    </location>
</feature>
<evidence type="ECO:0000313" key="3">
    <source>
        <dbReference type="EMBL" id="CBJ29299.1"/>
    </source>
</evidence>
<feature type="compositionally biased region" description="Polar residues" evidence="2">
    <location>
        <begin position="739"/>
        <end position="751"/>
    </location>
</feature>
<dbReference type="EMBL" id="FN648013">
    <property type="protein sequence ID" value="CBJ29299.1"/>
    <property type="molecule type" value="Genomic_DNA"/>
</dbReference>
<gene>
    <name evidence="3" type="ORF">Esi_0142_0047</name>
</gene>
<feature type="coiled-coil region" evidence="1">
    <location>
        <begin position="418"/>
        <end position="494"/>
    </location>
</feature>
<evidence type="ECO:0000313" key="4">
    <source>
        <dbReference type="Proteomes" id="UP000002630"/>
    </source>
</evidence>
<feature type="compositionally biased region" description="Basic and acidic residues" evidence="2">
    <location>
        <begin position="212"/>
        <end position="224"/>
    </location>
</feature>
<accession>D7FK94</accession>
<feature type="compositionally biased region" description="Basic and acidic residues" evidence="2">
    <location>
        <begin position="755"/>
        <end position="771"/>
    </location>
</feature>
<keyword evidence="1" id="KW-0175">Coiled coil</keyword>
<dbReference type="EMBL" id="FN649737">
    <property type="protein sequence ID" value="CBJ29299.1"/>
    <property type="molecule type" value="Genomic_DNA"/>
</dbReference>
<sequence length="907" mass="98531">MSFGAPGVFESGIHPPPSFWSTSAANQAAPTTAAVADDFHTHSGGHRPQGHREYDSRFDGAATADTVCSMLRALETASDRRKKPPGMVAAGAGQGTGGGRAVGGNVRGTVKRLRPRRNLAGGSRRERQARSSSSLAGTGDSAAGGGGGGDSPTVRECWGDDEPVSLLHESPSRVGSRSSSRASTVRGTSDRARSPSPASSPNRTLRWAPCERGTDDREGRDRVTHSPSRRGGGQLGERFLDDQSRPRSPGTPRRDPALDEEGKGGTTREGVAFLQIQKDLLKRLEDLFVAIADDRRHELVALKREEDSWKTSAMQRARRDLRTASSTYEEYPVFAAGRNPAASTTLFSGSTSLEERTRDRIAEEGPGEEAMRAVGLVRDGEDSRDEEDSQSPGRAGERGRRGGGGGWRLPMRVVEEMRREFDRKMDQESAEVLEQENKALLEARARLAEREGARTKRELQDLSERLTNDGRDALASLRRELEVEEEKRLAEERGNLKEALAHDLPSSTPSEPPSNTLYKSLNSNRGERHNIRHFFCCCTSRRESSHVAANLWKQAERSTSARREEALRLLGEAADRARVKLDELLVEQEEQGLRAIRDRSSAERKAALKRIREEGERRCLKELKALADGASQKNEAWLRMVLGGLGKKKQRGGETIMEGTTTAASENGMRGGGGGGGGGGIDEDGGSVSPALRLRAVEASNNCERLGRRLVELVIKEASMRLRESDFDVTPREHKARESGTTASATASIGNINMKKRDVDKTTTEPQDLAHRGRNQHRTGNSCSGDAPGEKRCQGCDRLAHANVELTRLLLQTSTMRAREEGRCSDTPITANTPPSPPTAAAHAQRQGTARTARAAATRNKHRAATTAGGVVNRKKRAPSAARSTKVVVVVSPTRRPKSSSRRTNTT</sequence>
<name>D7FK94_ECTSI</name>
<evidence type="ECO:0000256" key="2">
    <source>
        <dbReference type="SAM" id="MobiDB-lite"/>
    </source>
</evidence>
<dbReference type="OrthoDB" id="10604019at2759"/>
<dbReference type="AlphaFoldDB" id="D7FK94"/>
<feature type="compositionally biased region" description="Low complexity" evidence="2">
    <location>
        <begin position="827"/>
        <end position="858"/>
    </location>
</feature>
<feature type="compositionally biased region" description="Basic and acidic residues" evidence="2">
    <location>
        <begin position="353"/>
        <end position="363"/>
    </location>
</feature>
<feature type="compositionally biased region" description="Low complexity" evidence="2">
    <location>
        <begin position="172"/>
        <end position="187"/>
    </location>
</feature>
<evidence type="ECO:0000256" key="1">
    <source>
        <dbReference type="SAM" id="Coils"/>
    </source>
</evidence>
<dbReference type="InParanoid" id="D7FK94"/>
<organism evidence="3 4">
    <name type="scientific">Ectocarpus siliculosus</name>
    <name type="common">Brown alga</name>
    <name type="synonym">Conferva siliculosa</name>
    <dbReference type="NCBI Taxonomy" id="2880"/>
    <lineage>
        <taxon>Eukaryota</taxon>
        <taxon>Sar</taxon>
        <taxon>Stramenopiles</taxon>
        <taxon>Ochrophyta</taxon>
        <taxon>PX clade</taxon>
        <taxon>Phaeophyceae</taxon>
        <taxon>Ectocarpales</taxon>
        <taxon>Ectocarpaceae</taxon>
        <taxon>Ectocarpus</taxon>
    </lineage>
</organism>
<feature type="compositionally biased region" description="Low complexity" evidence="2">
    <location>
        <begin position="130"/>
        <end position="141"/>
    </location>
</feature>
<feature type="region of interest" description="Disordered" evidence="2">
    <location>
        <begin position="726"/>
        <end position="789"/>
    </location>
</feature>
<feature type="compositionally biased region" description="Basic and acidic residues" evidence="2">
    <location>
        <begin position="252"/>
        <end position="263"/>
    </location>
</feature>
<proteinExistence type="predicted"/>
<feature type="region of interest" description="Disordered" evidence="2">
    <location>
        <begin position="76"/>
        <end position="270"/>
    </location>
</feature>
<feature type="compositionally biased region" description="Gly residues" evidence="2">
    <location>
        <begin position="669"/>
        <end position="680"/>
    </location>
</feature>
<feature type="compositionally biased region" description="Gly residues" evidence="2">
    <location>
        <begin position="92"/>
        <end position="106"/>
    </location>
</feature>
<feature type="region of interest" description="Disordered" evidence="2">
    <location>
        <begin position="817"/>
        <end position="907"/>
    </location>
</feature>
<protein>
    <submittedName>
        <fullName evidence="3">Uncharacterized protein</fullName>
    </submittedName>
</protein>
<feature type="region of interest" description="Disordered" evidence="2">
    <location>
        <begin position="345"/>
        <end position="409"/>
    </location>
</feature>
<feature type="compositionally biased region" description="Basic and acidic residues" evidence="2">
    <location>
        <begin position="726"/>
        <end position="738"/>
    </location>
</feature>